<feature type="transmembrane region" description="Helical" evidence="1">
    <location>
        <begin position="83"/>
        <end position="106"/>
    </location>
</feature>
<keyword evidence="3" id="KW-1185">Reference proteome</keyword>
<dbReference type="HOGENOM" id="CLU_156562_0_0_10"/>
<sequence>MHVELMDFEQRVSSKMRVESGFPGFPQPEQYNLTKTEIEDYLLDKQAILDSAGSQRTQYTIMGIMIVLPVVVFSAFPQKDMPGGNWAIFVALAIGLCLAGLVKLLVKARINHRLKRMADERIDRYIEDVLNYKS</sequence>
<dbReference type="RefSeq" id="WP_009235720.1">
    <property type="nucleotide sequence ID" value="NZ_KB899214.1"/>
</dbReference>
<evidence type="ECO:0000256" key="1">
    <source>
        <dbReference type="SAM" id="Phobius"/>
    </source>
</evidence>
<feature type="transmembrane region" description="Helical" evidence="1">
    <location>
        <begin position="59"/>
        <end position="77"/>
    </location>
</feature>
<dbReference type="EMBL" id="JNGW01000096">
    <property type="protein sequence ID" value="KDR51700.1"/>
    <property type="molecule type" value="Genomic_DNA"/>
</dbReference>
<name>A0A069QG01_HOYLO</name>
<dbReference type="Proteomes" id="UP000027442">
    <property type="component" value="Unassembled WGS sequence"/>
</dbReference>
<keyword evidence="1" id="KW-1133">Transmembrane helix</keyword>
<dbReference type="PATRIC" id="fig|1122985.7.peg.2294"/>
<evidence type="ECO:0000313" key="3">
    <source>
        <dbReference type="Proteomes" id="UP000027442"/>
    </source>
</evidence>
<keyword evidence="1" id="KW-0812">Transmembrane</keyword>
<accession>A0A069QG01</accession>
<organism evidence="2 3">
    <name type="scientific">Hoylesella loescheii DSM 19665 = JCM 12249 = ATCC 15930</name>
    <dbReference type="NCBI Taxonomy" id="1122985"/>
    <lineage>
        <taxon>Bacteria</taxon>
        <taxon>Pseudomonadati</taxon>
        <taxon>Bacteroidota</taxon>
        <taxon>Bacteroidia</taxon>
        <taxon>Bacteroidales</taxon>
        <taxon>Prevotellaceae</taxon>
        <taxon>Hoylesella</taxon>
    </lineage>
</organism>
<keyword evidence="1" id="KW-0472">Membrane</keyword>
<dbReference type="AlphaFoldDB" id="A0A069QG01"/>
<comment type="caution">
    <text evidence="2">The sequence shown here is derived from an EMBL/GenBank/DDBJ whole genome shotgun (WGS) entry which is preliminary data.</text>
</comment>
<evidence type="ECO:0000313" key="2">
    <source>
        <dbReference type="EMBL" id="KDR51700.1"/>
    </source>
</evidence>
<protein>
    <submittedName>
        <fullName evidence="2">Uncharacterized protein</fullName>
    </submittedName>
</protein>
<proteinExistence type="predicted"/>
<reference evidence="2 3" key="1">
    <citation type="submission" date="2013-08" db="EMBL/GenBank/DDBJ databases">
        <authorList>
            <person name="Weinstock G."/>
            <person name="Sodergren E."/>
            <person name="Wylie T."/>
            <person name="Fulton L."/>
            <person name="Fulton R."/>
            <person name="Fronick C."/>
            <person name="O'Laughlin M."/>
            <person name="Godfrey J."/>
            <person name="Miner T."/>
            <person name="Herter B."/>
            <person name="Appelbaum E."/>
            <person name="Cordes M."/>
            <person name="Lek S."/>
            <person name="Wollam A."/>
            <person name="Pepin K.H."/>
            <person name="Palsikar V.B."/>
            <person name="Mitreva M."/>
            <person name="Wilson R.K."/>
        </authorList>
    </citation>
    <scope>NUCLEOTIDE SEQUENCE [LARGE SCALE GENOMIC DNA]</scope>
    <source>
        <strain evidence="2 3">ATCC 15930</strain>
    </source>
</reference>
<gene>
    <name evidence="2" type="ORF">HMPREF1991_02212</name>
</gene>